<keyword evidence="2" id="KW-1185">Reference proteome</keyword>
<sequence>MLHSIMTVSFYIGMLVVIIAAQYAKATPLYITDDAQTTPEKSCQLEVSQFFQASTTNFNINPACTLGTVELSLPVNFDAQQSTSWAAQLKHTLYLSDHFGVAVSGSYQPKQHENVSVWSLNIPFSFYHLYGDTQLDVNLGMAQAHEEKNELVWAVALTKPISTDQRIGLEYFKAATERKRLQAIWSIDLNKDTSIYLSYSQTTRSSFEQWFGLGLSFAV</sequence>
<dbReference type="EMBL" id="FZLN01000001">
    <property type="protein sequence ID" value="SNQ28849.1"/>
    <property type="molecule type" value="Genomic_DNA"/>
</dbReference>
<gene>
    <name evidence="1" type="ORF">SAMN05444584_0777</name>
</gene>
<reference evidence="2" key="1">
    <citation type="submission" date="2017-06" db="EMBL/GenBank/DDBJ databases">
        <authorList>
            <person name="Varghese N."/>
            <person name="Submissions S."/>
        </authorList>
    </citation>
    <scope>NUCLEOTIDE SEQUENCE [LARGE SCALE GENOMIC DNA]</scope>
    <source>
        <strain evidence="2">ANC 5114</strain>
    </source>
</reference>
<dbReference type="RefSeq" id="WP_143218756.1">
    <property type="nucleotide sequence ID" value="NZ_FZLN01000001.1"/>
</dbReference>
<evidence type="ECO:0008006" key="3">
    <source>
        <dbReference type="Google" id="ProtNLM"/>
    </source>
</evidence>
<evidence type="ECO:0000313" key="1">
    <source>
        <dbReference type="EMBL" id="SNQ28849.1"/>
    </source>
</evidence>
<accession>A0A217EEA0</accession>
<protein>
    <recommendedName>
        <fullName evidence="3">MetA-pathway of phenol degradation</fullName>
    </recommendedName>
</protein>
<organism evidence="1 2">
    <name type="scientific">Acinetobacter apis</name>
    <dbReference type="NCBI Taxonomy" id="1229165"/>
    <lineage>
        <taxon>Bacteria</taxon>
        <taxon>Pseudomonadati</taxon>
        <taxon>Pseudomonadota</taxon>
        <taxon>Gammaproteobacteria</taxon>
        <taxon>Moraxellales</taxon>
        <taxon>Moraxellaceae</taxon>
        <taxon>Acinetobacter</taxon>
    </lineage>
</organism>
<dbReference type="Proteomes" id="UP000243463">
    <property type="component" value="Unassembled WGS sequence"/>
</dbReference>
<evidence type="ECO:0000313" key="2">
    <source>
        <dbReference type="Proteomes" id="UP000243463"/>
    </source>
</evidence>
<dbReference type="OrthoDB" id="6689921at2"/>
<dbReference type="AlphaFoldDB" id="A0A217EEA0"/>
<proteinExistence type="predicted"/>
<name>A0A217EEA0_9GAMM</name>